<name>A0A7D5QKM2_9EURY</name>
<keyword evidence="3" id="KW-0472">Membrane</keyword>
<evidence type="ECO:0000256" key="3">
    <source>
        <dbReference type="SAM" id="Phobius"/>
    </source>
</evidence>
<dbReference type="KEGG" id="halu:HUG12_10870"/>
<protein>
    <submittedName>
        <fullName evidence="4">PGF-CTERM sorting domain-containing protein</fullName>
    </submittedName>
</protein>
<gene>
    <name evidence="4" type="ORF">HUG12_10870</name>
</gene>
<dbReference type="Proteomes" id="UP000509626">
    <property type="component" value="Chromosome"/>
</dbReference>
<keyword evidence="5" id="KW-1185">Reference proteome</keyword>
<sequence>MLSARALQLTVILLAAVAPVTGAAVAPSDSAAAITPHDKVEDPDGNITILRGPGSLYKSIDAPSDLTAARDDGRLRTPESLAPGDLLSLQFDSERVADTYTATNGTNPTDRFFRMLESSATNFSIIGLNHGTGQLPSKFALNRSNVKVLYNASSDTFSLLVDTTNVSVVNRESGDQIRQTLEHREFQAILEISTENSTRVLAGSSQFTGIGARLESPMEGVQIAGLLTPTVTTSEAQNLTLTGTTPFLPSTNITIRAEAADSPSMVTRTVQTQNANASTDGFGPSAFQTTLPLRDVNRNSTVDITVVTEGTVLAEQTLLVGKPAKMYNTSARLVTSGPHEGEVAVTATMRLPEPGLLLVYIDGEPQTVSVPEHEAVERTLYVSQEAVDDHHNVYVLTIWDRNENGVYDPDIDTMFRTTADVGASAQDIELDTQIRVDGWPPKTTRRTTEQPATTTSGTSSTPTGGTPTAPTTSEPSSTTIPGFGFGVGLAGIVAAALLAMRN</sequence>
<dbReference type="GO" id="GO:0030115">
    <property type="term" value="C:S-layer"/>
    <property type="evidence" value="ECO:0007669"/>
    <property type="project" value="UniProtKB-SubCell"/>
</dbReference>
<evidence type="ECO:0000256" key="1">
    <source>
        <dbReference type="ARBA" id="ARBA00022729"/>
    </source>
</evidence>
<keyword evidence="1" id="KW-0732">Signal</keyword>
<reference evidence="4 5" key="1">
    <citation type="submission" date="2020-06" db="EMBL/GenBank/DDBJ databases">
        <title>NJ-3-1, isolated from saline soil.</title>
        <authorList>
            <person name="Cui H.L."/>
            <person name="Shi X."/>
        </authorList>
    </citation>
    <scope>NUCLEOTIDE SEQUENCE [LARGE SCALE GENOMIC DNA]</scope>
    <source>
        <strain evidence="4 5">NJ-3-1</strain>
    </source>
</reference>
<evidence type="ECO:0000313" key="5">
    <source>
        <dbReference type="Proteomes" id="UP000509626"/>
    </source>
</evidence>
<dbReference type="RefSeq" id="WP_179268790.1">
    <property type="nucleotide sequence ID" value="NZ_CP058579.1"/>
</dbReference>
<feature type="transmembrane region" description="Helical" evidence="3">
    <location>
        <begin position="480"/>
        <end position="500"/>
    </location>
</feature>
<dbReference type="InterPro" id="IPR026371">
    <property type="entry name" value="PGF_CTERM"/>
</dbReference>
<evidence type="ECO:0000256" key="2">
    <source>
        <dbReference type="SAM" id="MobiDB-lite"/>
    </source>
</evidence>
<dbReference type="AlphaFoldDB" id="A0A7D5QKM2"/>
<dbReference type="NCBIfam" id="TIGR04126">
    <property type="entry name" value="PGF_CTERM"/>
    <property type="match status" value="1"/>
</dbReference>
<keyword evidence="3" id="KW-0812">Transmembrane</keyword>
<feature type="compositionally biased region" description="Low complexity" evidence="2">
    <location>
        <begin position="449"/>
        <end position="479"/>
    </location>
</feature>
<dbReference type="GO" id="GO:0005886">
    <property type="term" value="C:plasma membrane"/>
    <property type="evidence" value="ECO:0007669"/>
    <property type="project" value="UniProtKB-SubCell"/>
</dbReference>
<proteinExistence type="predicted"/>
<dbReference type="EMBL" id="CP058579">
    <property type="protein sequence ID" value="QLG62205.1"/>
    <property type="molecule type" value="Genomic_DNA"/>
</dbReference>
<accession>A0A7D5QKM2</accession>
<evidence type="ECO:0000313" key="4">
    <source>
        <dbReference type="EMBL" id="QLG62205.1"/>
    </source>
</evidence>
<organism evidence="4 5">
    <name type="scientific">Halorarum salinum</name>
    <dbReference type="NCBI Taxonomy" id="2743089"/>
    <lineage>
        <taxon>Archaea</taxon>
        <taxon>Methanobacteriati</taxon>
        <taxon>Methanobacteriota</taxon>
        <taxon>Stenosarchaea group</taxon>
        <taxon>Halobacteria</taxon>
        <taxon>Halobacteriales</taxon>
        <taxon>Haloferacaceae</taxon>
        <taxon>Halorarum</taxon>
    </lineage>
</organism>
<dbReference type="GeneID" id="56037967"/>
<feature type="region of interest" description="Disordered" evidence="2">
    <location>
        <begin position="435"/>
        <end position="479"/>
    </location>
</feature>
<keyword evidence="3" id="KW-1133">Transmembrane helix</keyword>